<evidence type="ECO:0000313" key="1">
    <source>
        <dbReference type="EMBL" id="AMB98540.1"/>
    </source>
</evidence>
<dbReference type="PANTHER" id="PTHR30363">
    <property type="entry name" value="HTH-TYPE TRANSCRIPTIONAL REGULATOR SRLR-RELATED"/>
    <property type="match status" value="1"/>
</dbReference>
<dbReference type="InterPro" id="IPR050313">
    <property type="entry name" value="Carb_Metab_HTH_regulators"/>
</dbReference>
<dbReference type="Gene3D" id="1.10.10.10">
    <property type="entry name" value="Winged helix-like DNA-binding domain superfamily/Winged helix DNA-binding domain"/>
    <property type="match status" value="1"/>
</dbReference>
<proteinExistence type="predicted"/>
<dbReference type="InterPro" id="IPR036390">
    <property type="entry name" value="WH_DNA-bd_sf"/>
</dbReference>
<reference evidence="1 2" key="1">
    <citation type="journal article" date="2016" name="Genome Announc.">
        <title>Complete Genome Sequences of Aerococcus christensenii CCUG 28831T, Aerococcus sanguinicola CCUG 43001T, Aerococcus urinae CCUG 36881T, Aerococcus urinaeequi CCUG 28094T, Aerococcus urinaehominis CCUG 42038 BT, and Aerococcus viridans CCUG 4311T.</title>
        <authorList>
            <person name="Carkaci D."/>
            <person name="Dargis R."/>
            <person name="Nielsen X.C."/>
            <person name="Skovgaard O."/>
            <person name="Fuursted K."/>
            <person name="Christensen J.J."/>
        </authorList>
    </citation>
    <scope>NUCLEOTIDE SEQUENCE [LARGE SCALE GENOMIC DNA]</scope>
    <source>
        <strain evidence="1 2">CCUG42038B</strain>
    </source>
</reference>
<protein>
    <submittedName>
        <fullName evidence="1">Uncharacterized protein</fullName>
    </submittedName>
</protein>
<dbReference type="OrthoDB" id="9797223at2"/>
<keyword evidence="2" id="KW-1185">Reference proteome</keyword>
<dbReference type="PRINTS" id="PR00037">
    <property type="entry name" value="HTHLACR"/>
</dbReference>
<dbReference type="SMART" id="SM01134">
    <property type="entry name" value="DeoRC"/>
    <property type="match status" value="1"/>
</dbReference>
<sequence length="250" mass="27649">MLAADRHQMIIDLVKERGTATVQELCDLTTSSLSTIRRDLNQLDQAGRLKKVHGGAQYLTEFGEETDLSSRSVEHLAAKRAIAQYVVKQVIKPGQLIYLDAGSTCLQVIEALPIGANIMIVTNGLDQAYTAIHRQIDTILLGGAIRPLTRAIAGTTAYQQLSAYNFDQAFLGINGIDSHYGLTTTAREEADLKGLASRHSRRYFLLADQTKFGQAYDQRVVFDQAPTIITNSGPIDAQFHQRYRIKEVDV</sequence>
<dbReference type="PROSITE" id="PS51000">
    <property type="entry name" value="HTH_DEOR_2"/>
    <property type="match status" value="1"/>
</dbReference>
<dbReference type="Pfam" id="PF08220">
    <property type="entry name" value="HTH_DeoR"/>
    <property type="match status" value="1"/>
</dbReference>
<dbReference type="EMBL" id="CP014163">
    <property type="protein sequence ID" value="AMB98540.1"/>
    <property type="molecule type" value="Genomic_DNA"/>
</dbReference>
<dbReference type="GO" id="GO:0003700">
    <property type="term" value="F:DNA-binding transcription factor activity"/>
    <property type="evidence" value="ECO:0007669"/>
    <property type="project" value="InterPro"/>
</dbReference>
<dbReference type="InterPro" id="IPR037171">
    <property type="entry name" value="NagB/RpiA_transferase-like"/>
</dbReference>
<dbReference type="STRING" id="128944.AWM75_00385"/>
<organism evidence="1 2">
    <name type="scientific">Aerococcus urinaehominis</name>
    <dbReference type="NCBI Taxonomy" id="128944"/>
    <lineage>
        <taxon>Bacteria</taxon>
        <taxon>Bacillati</taxon>
        <taxon>Bacillota</taxon>
        <taxon>Bacilli</taxon>
        <taxon>Lactobacillales</taxon>
        <taxon>Aerococcaceae</taxon>
        <taxon>Aerococcus</taxon>
    </lineage>
</organism>
<dbReference type="SUPFAM" id="SSF100950">
    <property type="entry name" value="NagB/RpiA/CoA transferase-like"/>
    <property type="match status" value="1"/>
</dbReference>
<dbReference type="AlphaFoldDB" id="A0A0X8FJL3"/>
<dbReference type="PROSITE" id="PS00894">
    <property type="entry name" value="HTH_DEOR_1"/>
    <property type="match status" value="1"/>
</dbReference>
<dbReference type="PANTHER" id="PTHR30363:SF56">
    <property type="entry name" value="TRANSCRIPTIONAL REGULATOR, DEOR FAMILY"/>
    <property type="match status" value="1"/>
</dbReference>
<dbReference type="Pfam" id="PF00455">
    <property type="entry name" value="DeoRC"/>
    <property type="match status" value="1"/>
</dbReference>
<dbReference type="RefSeq" id="WP_067977199.1">
    <property type="nucleotide sequence ID" value="NZ_CP014163.1"/>
</dbReference>
<dbReference type="SUPFAM" id="SSF46785">
    <property type="entry name" value="Winged helix' DNA-binding domain"/>
    <property type="match status" value="1"/>
</dbReference>
<accession>A0A0X8FJL3</accession>
<dbReference type="KEGG" id="auh:AWM75_00385"/>
<gene>
    <name evidence="1" type="ORF">AWM75_00385</name>
</gene>
<name>A0A0X8FJL3_9LACT</name>
<dbReference type="SMART" id="SM00420">
    <property type="entry name" value="HTH_DEOR"/>
    <property type="match status" value="1"/>
</dbReference>
<dbReference type="InterPro" id="IPR001034">
    <property type="entry name" value="DeoR_HTH"/>
</dbReference>
<dbReference type="InterPro" id="IPR014036">
    <property type="entry name" value="DeoR-like_C"/>
</dbReference>
<dbReference type="Proteomes" id="UP000062260">
    <property type="component" value="Chromosome"/>
</dbReference>
<dbReference type="InterPro" id="IPR018356">
    <property type="entry name" value="Tscrpt_reg_HTH_DeoR_CS"/>
</dbReference>
<dbReference type="InterPro" id="IPR036388">
    <property type="entry name" value="WH-like_DNA-bd_sf"/>
</dbReference>
<evidence type="ECO:0000313" key="2">
    <source>
        <dbReference type="Proteomes" id="UP000062260"/>
    </source>
</evidence>
<dbReference type="Gene3D" id="3.40.50.1360">
    <property type="match status" value="1"/>
</dbReference>
<reference evidence="2" key="2">
    <citation type="submission" date="2016-01" db="EMBL/GenBank/DDBJ databases">
        <title>Six Aerococcus type strain genome sequencing and assembly using PacBio and Illumina Hiseq.</title>
        <authorList>
            <person name="Carkaci D."/>
            <person name="Dargis R."/>
            <person name="Nielsen X.C."/>
            <person name="Skovgaard O."/>
            <person name="Fuursted K."/>
            <person name="Christensen J.J."/>
        </authorList>
    </citation>
    <scope>NUCLEOTIDE SEQUENCE [LARGE SCALE GENOMIC DNA]</scope>
    <source>
        <strain evidence="2">CCUG42038B</strain>
    </source>
</reference>